<reference evidence="2" key="1">
    <citation type="submission" date="2021-01" db="EMBL/GenBank/DDBJ databases">
        <title>Adiantum capillus-veneris genome.</title>
        <authorList>
            <person name="Fang Y."/>
            <person name="Liao Q."/>
        </authorList>
    </citation>
    <scope>NUCLEOTIDE SEQUENCE</scope>
    <source>
        <strain evidence="2">H3</strain>
        <tissue evidence="2">Leaf</tissue>
    </source>
</reference>
<accession>A0A9D4U9D4</accession>
<name>A0A9D4U9D4_ADICA</name>
<feature type="compositionally biased region" description="Low complexity" evidence="1">
    <location>
        <begin position="110"/>
        <end position="120"/>
    </location>
</feature>
<dbReference type="EMBL" id="JABFUD020000020">
    <property type="protein sequence ID" value="KAI5063883.1"/>
    <property type="molecule type" value="Genomic_DNA"/>
</dbReference>
<evidence type="ECO:0000256" key="1">
    <source>
        <dbReference type="SAM" id="MobiDB-lite"/>
    </source>
</evidence>
<comment type="caution">
    <text evidence="2">The sequence shown here is derived from an EMBL/GenBank/DDBJ whole genome shotgun (WGS) entry which is preliminary data.</text>
</comment>
<evidence type="ECO:0000313" key="3">
    <source>
        <dbReference type="Proteomes" id="UP000886520"/>
    </source>
</evidence>
<protein>
    <submittedName>
        <fullName evidence="2">Uncharacterized protein</fullName>
    </submittedName>
</protein>
<keyword evidence="3" id="KW-1185">Reference proteome</keyword>
<dbReference type="AlphaFoldDB" id="A0A9D4U9D4"/>
<proteinExistence type="predicted"/>
<organism evidence="2 3">
    <name type="scientific">Adiantum capillus-veneris</name>
    <name type="common">Maidenhair fern</name>
    <dbReference type="NCBI Taxonomy" id="13818"/>
    <lineage>
        <taxon>Eukaryota</taxon>
        <taxon>Viridiplantae</taxon>
        <taxon>Streptophyta</taxon>
        <taxon>Embryophyta</taxon>
        <taxon>Tracheophyta</taxon>
        <taxon>Polypodiopsida</taxon>
        <taxon>Polypodiidae</taxon>
        <taxon>Polypodiales</taxon>
        <taxon>Pteridineae</taxon>
        <taxon>Pteridaceae</taxon>
        <taxon>Vittarioideae</taxon>
        <taxon>Adiantum</taxon>
    </lineage>
</organism>
<feature type="region of interest" description="Disordered" evidence="1">
    <location>
        <begin position="97"/>
        <end position="120"/>
    </location>
</feature>
<dbReference type="Proteomes" id="UP000886520">
    <property type="component" value="Chromosome 20"/>
</dbReference>
<evidence type="ECO:0000313" key="2">
    <source>
        <dbReference type="EMBL" id="KAI5063883.1"/>
    </source>
</evidence>
<sequence length="155" mass="16853">MRHQKFAARVPAVPPPYYPPQEYEEPSLPSHVLPLPHGWATPSLWWLGQGSALPYRPTSYEPPYGYQYPPYPYQSSYGPASYGPTYDMSTPLAYGPASYGPPYGDPTHQPYGSTSSRPPYGSSSLNLLTRLRSSVGTATVVQGLGPSLCIGSSKP</sequence>
<gene>
    <name evidence="2" type="ORF">GOP47_0020553</name>
</gene>